<accession>A0ABY3PNS1</accession>
<dbReference type="EMBL" id="CP063845">
    <property type="protein sequence ID" value="UFP95274.1"/>
    <property type="molecule type" value="Genomic_DNA"/>
</dbReference>
<name>A0ABY3PNS1_9CYAN</name>
<protein>
    <submittedName>
        <fullName evidence="2">Uncharacterized protein</fullName>
    </submittedName>
</protein>
<evidence type="ECO:0000256" key="1">
    <source>
        <dbReference type="SAM" id="Phobius"/>
    </source>
</evidence>
<keyword evidence="1" id="KW-0472">Membrane</keyword>
<proteinExistence type="predicted"/>
<evidence type="ECO:0000313" key="2">
    <source>
        <dbReference type="EMBL" id="UFP95274.1"/>
    </source>
</evidence>
<evidence type="ECO:0000313" key="3">
    <source>
        <dbReference type="Proteomes" id="UP001054846"/>
    </source>
</evidence>
<organism evidence="2 3">
    <name type="scientific">Gloeobacter morelensis MG652769</name>
    <dbReference type="NCBI Taxonomy" id="2781736"/>
    <lineage>
        <taxon>Bacteria</taxon>
        <taxon>Bacillati</taxon>
        <taxon>Cyanobacteriota</taxon>
        <taxon>Cyanophyceae</taxon>
        <taxon>Gloeobacterales</taxon>
        <taxon>Gloeobacteraceae</taxon>
        <taxon>Gloeobacter</taxon>
        <taxon>Gloeobacter morelensis</taxon>
    </lineage>
</organism>
<sequence length="80" mass="9102">MRASGQAIFHSGRLSVLLMALPLVLFLVLTVLPVLLLMPFLMALFGLFMASKGVRQWLAHRERQRIERVRTQLIASLATW</sequence>
<keyword evidence="1" id="KW-1133">Transmembrane helix</keyword>
<keyword evidence="3" id="KW-1185">Reference proteome</keyword>
<reference evidence="2 3" key="1">
    <citation type="journal article" date="2021" name="Genome Biol. Evol.">
        <title>Complete Genome Sequencing of a Novel Gloeobacter Species from a Waterfall Cave in Mexico.</title>
        <authorList>
            <person name="Saw J.H."/>
            <person name="Cardona T."/>
            <person name="Montejano G."/>
        </authorList>
    </citation>
    <scope>NUCLEOTIDE SEQUENCE [LARGE SCALE GENOMIC DNA]</scope>
    <source>
        <strain evidence="2">MG652769</strain>
    </source>
</reference>
<gene>
    <name evidence="2" type="ORF">ISF26_03215</name>
</gene>
<dbReference type="RefSeq" id="WP_230842501.1">
    <property type="nucleotide sequence ID" value="NZ_CP063845.1"/>
</dbReference>
<feature type="transmembrane region" description="Helical" evidence="1">
    <location>
        <begin position="20"/>
        <end position="48"/>
    </location>
</feature>
<keyword evidence="1" id="KW-0812">Transmembrane</keyword>
<dbReference type="Proteomes" id="UP001054846">
    <property type="component" value="Chromosome"/>
</dbReference>